<reference evidence="1 2" key="1">
    <citation type="submission" date="2014-04" db="EMBL/GenBank/DDBJ databases">
        <authorList>
            <consortium name="DOE Joint Genome Institute"/>
            <person name="Kuo A."/>
            <person name="Zuccaro A."/>
            <person name="Kohler A."/>
            <person name="Nagy L.G."/>
            <person name="Floudas D."/>
            <person name="Copeland A."/>
            <person name="Barry K.W."/>
            <person name="Cichocki N."/>
            <person name="Veneault-Fourrey C."/>
            <person name="LaButti K."/>
            <person name="Lindquist E.A."/>
            <person name="Lipzen A."/>
            <person name="Lundell T."/>
            <person name="Morin E."/>
            <person name="Murat C."/>
            <person name="Sun H."/>
            <person name="Tunlid A."/>
            <person name="Henrissat B."/>
            <person name="Grigoriev I.V."/>
            <person name="Hibbett D.S."/>
            <person name="Martin F."/>
            <person name="Nordberg H.P."/>
            <person name="Cantor M.N."/>
            <person name="Hua S.X."/>
        </authorList>
    </citation>
    <scope>NUCLEOTIDE SEQUENCE [LARGE SCALE GENOMIC DNA]</scope>
    <source>
        <strain evidence="1 2">MAFF 305830</strain>
    </source>
</reference>
<keyword evidence="2" id="KW-1185">Reference proteome</keyword>
<dbReference type="Proteomes" id="UP000054097">
    <property type="component" value="Unassembled WGS sequence"/>
</dbReference>
<dbReference type="EMBL" id="KN824280">
    <property type="protein sequence ID" value="KIM32121.1"/>
    <property type="molecule type" value="Genomic_DNA"/>
</dbReference>
<evidence type="ECO:0000313" key="2">
    <source>
        <dbReference type="Proteomes" id="UP000054097"/>
    </source>
</evidence>
<sequence length="113" mass="12738">MERSIVDAVRVSINRAPSPNYSIKSHASIDQTDLGTMAKGACSCEWERPSYTETKAPRLSINCHIFLGHGCCGLPKGPYVLFLYRLHPFLQVLTQWLWRSKSSNQSTPALVDW</sequence>
<protein>
    <submittedName>
        <fullName evidence="1">Uncharacterized protein</fullName>
    </submittedName>
</protein>
<gene>
    <name evidence="1" type="ORF">M408DRAFT_214219</name>
</gene>
<organism evidence="1 2">
    <name type="scientific">Serendipita vermifera MAFF 305830</name>
    <dbReference type="NCBI Taxonomy" id="933852"/>
    <lineage>
        <taxon>Eukaryota</taxon>
        <taxon>Fungi</taxon>
        <taxon>Dikarya</taxon>
        <taxon>Basidiomycota</taxon>
        <taxon>Agaricomycotina</taxon>
        <taxon>Agaricomycetes</taxon>
        <taxon>Sebacinales</taxon>
        <taxon>Serendipitaceae</taxon>
        <taxon>Serendipita</taxon>
    </lineage>
</organism>
<evidence type="ECO:0000313" key="1">
    <source>
        <dbReference type="EMBL" id="KIM32121.1"/>
    </source>
</evidence>
<dbReference type="AlphaFoldDB" id="A0A0C3BKZ9"/>
<accession>A0A0C3BKZ9</accession>
<proteinExistence type="predicted"/>
<reference evidence="2" key="2">
    <citation type="submission" date="2015-01" db="EMBL/GenBank/DDBJ databases">
        <title>Evolutionary Origins and Diversification of the Mycorrhizal Mutualists.</title>
        <authorList>
            <consortium name="DOE Joint Genome Institute"/>
            <consortium name="Mycorrhizal Genomics Consortium"/>
            <person name="Kohler A."/>
            <person name="Kuo A."/>
            <person name="Nagy L.G."/>
            <person name="Floudas D."/>
            <person name="Copeland A."/>
            <person name="Barry K.W."/>
            <person name="Cichocki N."/>
            <person name="Veneault-Fourrey C."/>
            <person name="LaButti K."/>
            <person name="Lindquist E.A."/>
            <person name="Lipzen A."/>
            <person name="Lundell T."/>
            <person name="Morin E."/>
            <person name="Murat C."/>
            <person name="Riley R."/>
            <person name="Ohm R."/>
            <person name="Sun H."/>
            <person name="Tunlid A."/>
            <person name="Henrissat B."/>
            <person name="Grigoriev I.V."/>
            <person name="Hibbett D.S."/>
            <person name="Martin F."/>
        </authorList>
    </citation>
    <scope>NUCLEOTIDE SEQUENCE [LARGE SCALE GENOMIC DNA]</scope>
    <source>
        <strain evidence="2">MAFF 305830</strain>
    </source>
</reference>
<dbReference type="HOGENOM" id="CLU_2135079_0_0_1"/>
<name>A0A0C3BKZ9_SERVB</name>